<sequence>MYCLRVSEHQVTAWKSTLIRCMVGLIDVPQLYPVRSWQETQ</sequence>
<evidence type="ECO:0000313" key="1">
    <source>
        <dbReference type="EMBL" id="JAH53993.1"/>
    </source>
</evidence>
<protein>
    <submittedName>
        <fullName evidence="1">Uncharacterized protein</fullName>
    </submittedName>
</protein>
<accession>A0A0E9TMN3</accession>
<proteinExistence type="predicted"/>
<reference evidence="1" key="1">
    <citation type="submission" date="2014-11" db="EMBL/GenBank/DDBJ databases">
        <authorList>
            <person name="Amaro Gonzalez C."/>
        </authorList>
    </citation>
    <scope>NUCLEOTIDE SEQUENCE</scope>
</reference>
<organism evidence="1">
    <name type="scientific">Anguilla anguilla</name>
    <name type="common">European freshwater eel</name>
    <name type="synonym">Muraena anguilla</name>
    <dbReference type="NCBI Taxonomy" id="7936"/>
    <lineage>
        <taxon>Eukaryota</taxon>
        <taxon>Metazoa</taxon>
        <taxon>Chordata</taxon>
        <taxon>Craniata</taxon>
        <taxon>Vertebrata</taxon>
        <taxon>Euteleostomi</taxon>
        <taxon>Actinopterygii</taxon>
        <taxon>Neopterygii</taxon>
        <taxon>Teleostei</taxon>
        <taxon>Anguilliformes</taxon>
        <taxon>Anguillidae</taxon>
        <taxon>Anguilla</taxon>
    </lineage>
</organism>
<reference evidence="1" key="2">
    <citation type="journal article" date="2015" name="Fish Shellfish Immunol.">
        <title>Early steps in the European eel (Anguilla anguilla)-Vibrio vulnificus interaction in the gills: Role of the RtxA13 toxin.</title>
        <authorList>
            <person name="Callol A."/>
            <person name="Pajuelo D."/>
            <person name="Ebbesson L."/>
            <person name="Teles M."/>
            <person name="MacKenzie S."/>
            <person name="Amaro C."/>
        </authorList>
    </citation>
    <scope>NUCLEOTIDE SEQUENCE</scope>
</reference>
<name>A0A0E9TMN3_ANGAN</name>
<dbReference type="AlphaFoldDB" id="A0A0E9TMN3"/>
<dbReference type="EMBL" id="GBXM01054584">
    <property type="protein sequence ID" value="JAH53993.1"/>
    <property type="molecule type" value="Transcribed_RNA"/>
</dbReference>